<dbReference type="AlphaFoldDB" id="A0A226WSR8"/>
<dbReference type="Proteomes" id="UP000214720">
    <property type="component" value="Unassembled WGS sequence"/>
</dbReference>
<evidence type="ECO:0000313" key="1">
    <source>
        <dbReference type="EMBL" id="OXC74235.1"/>
    </source>
</evidence>
<dbReference type="RefSeq" id="WP_179258505.1">
    <property type="nucleotide sequence ID" value="NZ_MTHB01000228.1"/>
</dbReference>
<dbReference type="EMBL" id="MTHB01000228">
    <property type="protein sequence ID" value="OXC74235.1"/>
    <property type="molecule type" value="Genomic_DNA"/>
</dbReference>
<protein>
    <submittedName>
        <fullName evidence="1">Uncharacterized protein</fullName>
    </submittedName>
</protein>
<accession>A0A226WSR8</accession>
<proteinExistence type="predicted"/>
<reference evidence="2" key="1">
    <citation type="submission" date="2017-01" db="EMBL/GenBank/DDBJ databases">
        <title>Genome Analysis of Deinococcus marmoris KOPRI26562.</title>
        <authorList>
            <person name="Kim J.H."/>
            <person name="Oh H.-M."/>
        </authorList>
    </citation>
    <scope>NUCLEOTIDE SEQUENCE [LARGE SCALE GENOMIC DNA]</scope>
    <source>
        <strain evidence="2">PAMC 26633</strain>
    </source>
</reference>
<comment type="caution">
    <text evidence="1">The sequence shown here is derived from an EMBL/GenBank/DDBJ whole genome shotgun (WGS) entry which is preliminary data.</text>
</comment>
<sequence>MIGTCLIHKEVNANNPATAIRNPDGTIAYVNTTYANSGTLAADGF</sequence>
<evidence type="ECO:0000313" key="2">
    <source>
        <dbReference type="Proteomes" id="UP000214720"/>
    </source>
</evidence>
<gene>
    <name evidence="1" type="ORF">BSU04_32915</name>
</gene>
<name>A0A226WSR8_CABSO</name>
<organism evidence="1 2">
    <name type="scientific">Caballeronia sordidicola</name>
    <name type="common">Burkholderia sordidicola</name>
    <dbReference type="NCBI Taxonomy" id="196367"/>
    <lineage>
        <taxon>Bacteria</taxon>
        <taxon>Pseudomonadati</taxon>
        <taxon>Pseudomonadota</taxon>
        <taxon>Betaproteobacteria</taxon>
        <taxon>Burkholderiales</taxon>
        <taxon>Burkholderiaceae</taxon>
        <taxon>Caballeronia</taxon>
    </lineage>
</organism>